<dbReference type="Proteomes" id="UP000494115">
    <property type="component" value="Unassembled WGS sequence"/>
</dbReference>
<proteinExistence type="predicted"/>
<sequence length="84" mass="9567">MFDQYEEDEAATPVVEVIADALKKRVQSLRVSDAITIEFVYGRASDHEPLTARVQRSQLLSEVTVFHDFLVNAVVERRCLSFPL</sequence>
<reference evidence="1 2" key="1">
    <citation type="submission" date="2020-04" db="EMBL/GenBank/DDBJ databases">
        <authorList>
            <person name="De Canck E."/>
        </authorList>
    </citation>
    <scope>NUCLEOTIDE SEQUENCE [LARGE SCALE GENOMIC DNA]</scope>
    <source>
        <strain evidence="1 2">LMG 28138</strain>
    </source>
</reference>
<keyword evidence="2" id="KW-1185">Reference proteome</keyword>
<evidence type="ECO:0000313" key="1">
    <source>
        <dbReference type="EMBL" id="CAB3797226.1"/>
    </source>
</evidence>
<organism evidence="1 2">
    <name type="scientific">Pararobbsia alpina</name>
    <dbReference type="NCBI Taxonomy" id="621374"/>
    <lineage>
        <taxon>Bacteria</taxon>
        <taxon>Pseudomonadati</taxon>
        <taxon>Pseudomonadota</taxon>
        <taxon>Betaproteobacteria</taxon>
        <taxon>Burkholderiales</taxon>
        <taxon>Burkholderiaceae</taxon>
        <taxon>Pararobbsia</taxon>
    </lineage>
</organism>
<accession>A0A6S7BE16</accession>
<dbReference type="EMBL" id="CADIKM010000025">
    <property type="protein sequence ID" value="CAB3797226.1"/>
    <property type="molecule type" value="Genomic_DNA"/>
</dbReference>
<protein>
    <submittedName>
        <fullName evidence="1">Uncharacterized protein</fullName>
    </submittedName>
</protein>
<gene>
    <name evidence="1" type="ORF">LMG28138_04214</name>
</gene>
<dbReference type="AlphaFoldDB" id="A0A6S7BE16"/>
<evidence type="ECO:0000313" key="2">
    <source>
        <dbReference type="Proteomes" id="UP000494115"/>
    </source>
</evidence>
<name>A0A6S7BE16_9BURK</name>